<dbReference type="Proteomes" id="UP001168613">
    <property type="component" value="Unassembled WGS sequence"/>
</dbReference>
<dbReference type="PANTHER" id="PTHR23028:SF53">
    <property type="entry name" value="ACYL_TRANSF_3 DOMAIN-CONTAINING PROTEIN"/>
    <property type="match status" value="1"/>
</dbReference>
<dbReference type="Pfam" id="PF19040">
    <property type="entry name" value="SGNH"/>
    <property type="match status" value="1"/>
</dbReference>
<gene>
    <name evidence="4" type="ORF">LMS43_08265</name>
</gene>
<dbReference type="InterPro" id="IPR002656">
    <property type="entry name" value="Acyl_transf_3_dom"/>
</dbReference>
<protein>
    <submittedName>
        <fullName evidence="4">Acyltransferase</fullName>
    </submittedName>
</protein>
<feature type="transmembrane region" description="Helical" evidence="1">
    <location>
        <begin position="333"/>
        <end position="352"/>
    </location>
</feature>
<comment type="caution">
    <text evidence="4">The sequence shown here is derived from an EMBL/GenBank/DDBJ whole genome shotgun (WGS) entry which is preliminary data.</text>
</comment>
<feature type="transmembrane region" description="Helical" evidence="1">
    <location>
        <begin position="36"/>
        <end position="57"/>
    </location>
</feature>
<feature type="transmembrane region" description="Helical" evidence="1">
    <location>
        <begin position="208"/>
        <end position="229"/>
    </location>
</feature>
<dbReference type="RefSeq" id="WP_266123964.1">
    <property type="nucleotide sequence ID" value="NZ_JAJHNU010000002.1"/>
</dbReference>
<dbReference type="Pfam" id="PF01757">
    <property type="entry name" value="Acyl_transf_3"/>
    <property type="match status" value="1"/>
</dbReference>
<reference evidence="4" key="1">
    <citation type="submission" date="2021-11" db="EMBL/GenBank/DDBJ databases">
        <title>Draft genome sequence of Alcaligenes endophyticus type strain CCUG 75668T.</title>
        <authorList>
            <person name="Salva-Serra F."/>
            <person name="Duran R.E."/>
            <person name="Seeger M."/>
            <person name="Moore E.R.B."/>
            <person name="Jaen-Luchoro D."/>
        </authorList>
    </citation>
    <scope>NUCLEOTIDE SEQUENCE</scope>
    <source>
        <strain evidence="4">CCUG 75668</strain>
    </source>
</reference>
<dbReference type="InterPro" id="IPR043968">
    <property type="entry name" value="SGNH"/>
</dbReference>
<feature type="transmembrane region" description="Helical" evidence="1">
    <location>
        <begin position="78"/>
        <end position="98"/>
    </location>
</feature>
<feature type="transmembrane region" description="Helical" evidence="1">
    <location>
        <begin position="294"/>
        <end position="313"/>
    </location>
</feature>
<feature type="transmembrane region" description="Helical" evidence="1">
    <location>
        <begin position="177"/>
        <end position="196"/>
    </location>
</feature>
<feature type="transmembrane region" description="Helical" evidence="1">
    <location>
        <begin position="236"/>
        <end position="253"/>
    </location>
</feature>
<organism evidence="4 5">
    <name type="scientific">Alcaligenes endophyticus</name>
    <dbReference type="NCBI Taxonomy" id="1929088"/>
    <lineage>
        <taxon>Bacteria</taxon>
        <taxon>Pseudomonadati</taxon>
        <taxon>Pseudomonadota</taxon>
        <taxon>Betaproteobacteria</taxon>
        <taxon>Burkholderiales</taxon>
        <taxon>Alcaligenaceae</taxon>
        <taxon>Alcaligenes</taxon>
    </lineage>
</organism>
<accession>A0ABT8EJ14</accession>
<sequence length="637" mass="71707">MSAPIASKYRADIDGLRTIAVMSVFLFHANSSWMPGGYIGVDIFFVISGFLITRIIAREIENGDFSLKMFYVRRIRRILPVFYTVVLASIFVGAWVLLPEDLHSLLDSARYAVFFAANVYFAQDKGYFDISADEKPLLHLWSLSIEEQYYFVWPLLLMLLYALASRWNEKLRALKENLIIGFTALFVIAGFVYTQYMLITRPGDANTYFLLQFRFGELMIGSLTALLAVWKSRLGMRMLAYAGAILVFLGLWTLDRDSVFPGVNALYPCVGAAFIIYSGQAGGGGGSTAIHRWLGLKPMSLVGLLSYSIYLWHWPILAFMRYVYGSYSLPWQWILYAFVFTFALAFLSYYLIERNTKGAKLSLGKAFICMFLIPAALVYVVAEKLEASRPVTPKSLELANYGTDVCHGVDSGQCVRGDRNLSPTVLVTGDSHAAMFNSFIDVVGKHEGWAAVVRTGSSCSPVFGFNETLLPVSAQQPCADLKEFVEESYGDYQAVIFASYWAYQLGLIEKGADPLYLTRLEQTLRSMAERAPVYVLSDVPRLPVHPFRQEHFSRIGLLVDRQLSALHMQANEVIRKIVEKIPNVYWIDLSAALSGFDYMSIYSGKPVYFDDNHLNVYGSSSLGELFIRNQPPLLTNR</sequence>
<feature type="transmembrane region" description="Helical" evidence="1">
    <location>
        <begin position="265"/>
        <end position="282"/>
    </location>
</feature>
<feature type="domain" description="SGNH" evidence="3">
    <location>
        <begin position="410"/>
        <end position="627"/>
    </location>
</feature>
<evidence type="ECO:0000313" key="5">
    <source>
        <dbReference type="Proteomes" id="UP001168613"/>
    </source>
</evidence>
<dbReference type="EMBL" id="JAJHNU010000002">
    <property type="protein sequence ID" value="MDN4121279.1"/>
    <property type="molecule type" value="Genomic_DNA"/>
</dbReference>
<dbReference type="InterPro" id="IPR050879">
    <property type="entry name" value="Acyltransferase_3"/>
</dbReference>
<proteinExistence type="predicted"/>
<dbReference type="PANTHER" id="PTHR23028">
    <property type="entry name" value="ACETYLTRANSFERASE"/>
    <property type="match status" value="1"/>
</dbReference>
<keyword evidence="1" id="KW-0472">Membrane</keyword>
<evidence type="ECO:0000313" key="4">
    <source>
        <dbReference type="EMBL" id="MDN4121279.1"/>
    </source>
</evidence>
<feature type="domain" description="Acyltransferase 3" evidence="2">
    <location>
        <begin position="11"/>
        <end position="350"/>
    </location>
</feature>
<feature type="transmembrane region" description="Helical" evidence="1">
    <location>
        <begin position="148"/>
        <end position="165"/>
    </location>
</feature>
<keyword evidence="1" id="KW-0812">Transmembrane</keyword>
<keyword evidence="1" id="KW-1133">Transmembrane helix</keyword>
<keyword evidence="4" id="KW-0012">Acyltransferase</keyword>
<dbReference type="GO" id="GO:0016746">
    <property type="term" value="F:acyltransferase activity"/>
    <property type="evidence" value="ECO:0007669"/>
    <property type="project" value="UniProtKB-KW"/>
</dbReference>
<feature type="transmembrane region" description="Helical" evidence="1">
    <location>
        <begin position="364"/>
        <end position="382"/>
    </location>
</feature>
<evidence type="ECO:0000259" key="3">
    <source>
        <dbReference type="Pfam" id="PF19040"/>
    </source>
</evidence>
<keyword evidence="5" id="KW-1185">Reference proteome</keyword>
<evidence type="ECO:0000259" key="2">
    <source>
        <dbReference type="Pfam" id="PF01757"/>
    </source>
</evidence>
<evidence type="ECO:0000256" key="1">
    <source>
        <dbReference type="SAM" id="Phobius"/>
    </source>
</evidence>
<name>A0ABT8EJ14_9BURK</name>
<keyword evidence="4" id="KW-0808">Transferase</keyword>